<reference evidence="2" key="1">
    <citation type="submission" date="2018-02" db="EMBL/GenBank/DDBJ databases">
        <title>Rhizophora mucronata_Transcriptome.</title>
        <authorList>
            <person name="Meera S.P."/>
            <person name="Sreeshan A."/>
            <person name="Augustine A."/>
        </authorList>
    </citation>
    <scope>NUCLEOTIDE SEQUENCE</scope>
    <source>
        <tissue evidence="2">Leaf</tissue>
    </source>
</reference>
<name>A0A2P2PIB8_RHIMU</name>
<sequence>MIMQFLTFSIWMFSNAMPETHPVPPCHVLILSPLSDSLMTVLRTVILETHA</sequence>
<keyword evidence="1" id="KW-0732">Signal</keyword>
<evidence type="ECO:0000313" key="2">
    <source>
        <dbReference type="EMBL" id="MBX54463.1"/>
    </source>
</evidence>
<organism evidence="2">
    <name type="scientific">Rhizophora mucronata</name>
    <name type="common">Asiatic mangrove</name>
    <dbReference type="NCBI Taxonomy" id="61149"/>
    <lineage>
        <taxon>Eukaryota</taxon>
        <taxon>Viridiplantae</taxon>
        <taxon>Streptophyta</taxon>
        <taxon>Embryophyta</taxon>
        <taxon>Tracheophyta</taxon>
        <taxon>Spermatophyta</taxon>
        <taxon>Magnoliopsida</taxon>
        <taxon>eudicotyledons</taxon>
        <taxon>Gunneridae</taxon>
        <taxon>Pentapetalae</taxon>
        <taxon>rosids</taxon>
        <taxon>fabids</taxon>
        <taxon>Malpighiales</taxon>
        <taxon>Rhizophoraceae</taxon>
        <taxon>Rhizophora</taxon>
    </lineage>
</organism>
<feature type="chain" id="PRO_5015183963" evidence="1">
    <location>
        <begin position="17"/>
        <end position="51"/>
    </location>
</feature>
<dbReference type="EMBL" id="GGEC01073979">
    <property type="protein sequence ID" value="MBX54463.1"/>
    <property type="molecule type" value="Transcribed_RNA"/>
</dbReference>
<proteinExistence type="predicted"/>
<feature type="signal peptide" evidence="1">
    <location>
        <begin position="1"/>
        <end position="16"/>
    </location>
</feature>
<accession>A0A2P2PIB8</accession>
<protein>
    <submittedName>
        <fullName evidence="2">Uncharacterized protein</fullName>
    </submittedName>
</protein>
<evidence type="ECO:0000256" key="1">
    <source>
        <dbReference type="SAM" id="SignalP"/>
    </source>
</evidence>
<dbReference type="AlphaFoldDB" id="A0A2P2PIB8"/>